<dbReference type="InterPro" id="IPR034039">
    <property type="entry name" value="ZnMP_hatching_enz"/>
</dbReference>
<dbReference type="Pfam" id="PF01400">
    <property type="entry name" value="Astacin"/>
    <property type="match status" value="1"/>
</dbReference>
<evidence type="ECO:0000256" key="2">
    <source>
        <dbReference type="ARBA" id="ARBA00022723"/>
    </source>
</evidence>
<evidence type="ECO:0000313" key="11">
    <source>
        <dbReference type="Proteomes" id="UP000515152"/>
    </source>
</evidence>
<name>A0A8M1K4Z1_CLUHA</name>
<evidence type="ECO:0000256" key="5">
    <source>
        <dbReference type="ARBA" id="ARBA00022833"/>
    </source>
</evidence>
<reference evidence="12" key="1">
    <citation type="submission" date="2025-08" db="UniProtKB">
        <authorList>
            <consortium name="RefSeq"/>
        </authorList>
    </citation>
    <scope>IDENTIFICATION</scope>
</reference>
<dbReference type="GO" id="GO:0006508">
    <property type="term" value="P:proteolysis"/>
    <property type="evidence" value="ECO:0007669"/>
    <property type="project" value="UniProtKB-KW"/>
</dbReference>
<comment type="cofactor">
    <cofactor evidence="9">
        <name>Zn(2+)</name>
        <dbReference type="ChEBI" id="CHEBI:29105"/>
    </cofactor>
    <text evidence="9">Binds 1 zinc ion per subunit.</text>
</comment>
<dbReference type="GO" id="GO:0008270">
    <property type="term" value="F:zinc ion binding"/>
    <property type="evidence" value="ECO:0007669"/>
    <property type="project" value="UniProtKB-UniRule"/>
</dbReference>
<gene>
    <name evidence="12" type="primary">LOC122128564</name>
</gene>
<comment type="caution">
    <text evidence="9">Lacks conserved residue(s) required for the propagation of feature annotation.</text>
</comment>
<feature type="binding site" evidence="9">
    <location>
        <position position="154"/>
    </location>
    <ligand>
        <name>Zn(2+)</name>
        <dbReference type="ChEBI" id="CHEBI:29105"/>
        <note>catalytic</note>
    </ligand>
</feature>
<keyword evidence="4 9" id="KW-0378">Hydrolase</keyword>
<dbReference type="GO" id="GO:0004222">
    <property type="term" value="F:metalloendopeptidase activity"/>
    <property type="evidence" value="ECO:0007669"/>
    <property type="project" value="UniProtKB-UniRule"/>
</dbReference>
<feature type="binding site" evidence="9">
    <location>
        <position position="148"/>
    </location>
    <ligand>
        <name>Zn(2+)</name>
        <dbReference type="ChEBI" id="CHEBI:29105"/>
        <note>catalytic</note>
    </ligand>
</feature>
<evidence type="ECO:0000256" key="3">
    <source>
        <dbReference type="ARBA" id="ARBA00022729"/>
    </source>
</evidence>
<feature type="domain" description="Peptidase M12A" evidence="10">
    <location>
        <begin position="24"/>
        <end position="244"/>
    </location>
</feature>
<dbReference type="FunFam" id="3.40.390.10:FF:000040">
    <property type="entry name" value="Metalloendopeptidase"/>
    <property type="match status" value="1"/>
</dbReference>
<evidence type="ECO:0000259" key="10">
    <source>
        <dbReference type="PROSITE" id="PS51864"/>
    </source>
</evidence>
<dbReference type="Proteomes" id="UP000515152">
    <property type="component" value="Chromosome 20"/>
</dbReference>
<accession>A0A8M1K4Z1</accession>
<dbReference type="OrthoDB" id="291007at2759"/>
<dbReference type="SMART" id="SM00235">
    <property type="entry name" value="ZnMc"/>
    <property type="match status" value="1"/>
</dbReference>
<sequence length="244" mass="28040">MTFHLSASSELLMEGDLVVPRTRNALACWNNNCLWKKSSNGKVEVPYTVNSQFCKYLLYFLISSAAKRKVQNAMATFNRKTCVQFVARSTQRDYISIENRDGVTVAVIVPPIFLRCFSSLGRTGGKQVVSLQKNGCVYHGIIQHELNHALGFYHEQTRSDRDQYVKINWNYINPRMTHNFKKQRTNNLNTPYDYSSVMHYGRTAFTVQNGRETITPIPNRRVKIGQRQGLSTTDILRINKLYGC</sequence>
<dbReference type="AlphaFoldDB" id="A0A8M1K4Z1"/>
<proteinExistence type="predicted"/>
<dbReference type="PANTHER" id="PTHR10127">
    <property type="entry name" value="DISCOIDIN, CUB, EGF, LAMININ , AND ZINC METALLOPROTEASE DOMAIN CONTAINING"/>
    <property type="match status" value="1"/>
</dbReference>
<evidence type="ECO:0000256" key="6">
    <source>
        <dbReference type="ARBA" id="ARBA00023049"/>
    </source>
</evidence>
<dbReference type="KEGG" id="char:122128564"/>
<keyword evidence="6 9" id="KW-0482">Metalloprotease</keyword>
<dbReference type="PROSITE" id="PS51864">
    <property type="entry name" value="ASTACIN"/>
    <property type="match status" value="1"/>
</dbReference>
<keyword evidence="11" id="KW-1185">Reference proteome</keyword>
<keyword evidence="2 9" id="KW-0479">Metal-binding</keyword>
<evidence type="ECO:0000256" key="4">
    <source>
        <dbReference type="ARBA" id="ARBA00022801"/>
    </source>
</evidence>
<keyword evidence="1 9" id="KW-0645">Protease</keyword>
<feature type="binding site" evidence="9">
    <location>
        <position position="144"/>
    </location>
    <ligand>
        <name>Zn(2+)</name>
        <dbReference type="ChEBI" id="CHEBI:29105"/>
        <note>catalytic</note>
    </ligand>
</feature>
<keyword evidence="8" id="KW-1015">Disulfide bond</keyword>
<evidence type="ECO:0000256" key="1">
    <source>
        <dbReference type="ARBA" id="ARBA00022670"/>
    </source>
</evidence>
<dbReference type="InterPro" id="IPR006026">
    <property type="entry name" value="Peptidase_Metallo"/>
</dbReference>
<dbReference type="RefSeq" id="XP_042558722.1">
    <property type="nucleotide sequence ID" value="XM_042702788.1"/>
</dbReference>
<evidence type="ECO:0000256" key="7">
    <source>
        <dbReference type="ARBA" id="ARBA00023145"/>
    </source>
</evidence>
<organism evidence="11 12">
    <name type="scientific">Clupea harengus</name>
    <name type="common">Atlantic herring</name>
    <dbReference type="NCBI Taxonomy" id="7950"/>
    <lineage>
        <taxon>Eukaryota</taxon>
        <taxon>Metazoa</taxon>
        <taxon>Chordata</taxon>
        <taxon>Craniata</taxon>
        <taxon>Vertebrata</taxon>
        <taxon>Euteleostomi</taxon>
        <taxon>Actinopterygii</taxon>
        <taxon>Neopterygii</taxon>
        <taxon>Teleostei</taxon>
        <taxon>Clupei</taxon>
        <taxon>Clupeiformes</taxon>
        <taxon>Clupeoidei</taxon>
        <taxon>Clupeidae</taxon>
        <taxon>Clupea</taxon>
    </lineage>
</organism>
<keyword evidence="7" id="KW-0865">Zymogen</keyword>
<evidence type="ECO:0000313" key="12">
    <source>
        <dbReference type="RefSeq" id="XP_042558722.1"/>
    </source>
</evidence>
<dbReference type="PANTHER" id="PTHR10127:SF839">
    <property type="entry name" value="HATCHING ENZYME 1.2-RELATED"/>
    <property type="match status" value="1"/>
</dbReference>
<feature type="active site" evidence="9">
    <location>
        <position position="145"/>
    </location>
</feature>
<dbReference type="InterPro" id="IPR001506">
    <property type="entry name" value="Peptidase_M12A"/>
</dbReference>
<dbReference type="CDD" id="cd04283">
    <property type="entry name" value="ZnMc_hatching_enzyme"/>
    <property type="match status" value="1"/>
</dbReference>
<keyword evidence="3" id="KW-0732">Signal</keyword>
<dbReference type="GeneID" id="122128564"/>
<keyword evidence="5 9" id="KW-0862">Zinc</keyword>
<evidence type="ECO:0000256" key="9">
    <source>
        <dbReference type="PROSITE-ProRule" id="PRU01211"/>
    </source>
</evidence>
<evidence type="ECO:0000256" key="8">
    <source>
        <dbReference type="ARBA" id="ARBA00023157"/>
    </source>
</evidence>
<protein>
    <submittedName>
        <fullName evidence="12">Hatching enzyme 1.2-like</fullName>
    </submittedName>
</protein>